<keyword evidence="12" id="KW-1185">Reference proteome</keyword>
<evidence type="ECO:0000256" key="8">
    <source>
        <dbReference type="RuleBase" id="RU003953"/>
    </source>
</evidence>
<dbReference type="SUPFAM" id="SSF81891">
    <property type="entry name" value="Poly A polymerase C-terminal region-like"/>
    <property type="match status" value="1"/>
</dbReference>
<dbReference type="GO" id="GO:0046872">
    <property type="term" value="F:metal ion binding"/>
    <property type="evidence" value="ECO:0007669"/>
    <property type="project" value="UniProtKB-KW"/>
</dbReference>
<evidence type="ECO:0000256" key="2">
    <source>
        <dbReference type="ARBA" id="ARBA00022679"/>
    </source>
</evidence>
<proteinExistence type="inferred from homology"/>
<evidence type="ECO:0000256" key="4">
    <source>
        <dbReference type="ARBA" id="ARBA00022695"/>
    </source>
</evidence>
<dbReference type="InterPro" id="IPR032828">
    <property type="entry name" value="PolyA_RNA-bd"/>
</dbReference>
<dbReference type="KEGG" id="gso:PH603_13770"/>
<dbReference type="EMBL" id="CP116805">
    <property type="protein sequence ID" value="WCL53602.1"/>
    <property type="molecule type" value="Genomic_DNA"/>
</dbReference>
<dbReference type="GO" id="GO:0016779">
    <property type="term" value="F:nucleotidyltransferase activity"/>
    <property type="evidence" value="ECO:0007669"/>
    <property type="project" value="UniProtKB-KW"/>
</dbReference>
<evidence type="ECO:0000256" key="7">
    <source>
        <dbReference type="ARBA" id="ARBA00022842"/>
    </source>
</evidence>
<dbReference type="CDD" id="cd05398">
    <property type="entry name" value="NT_ClassII-CCAase"/>
    <property type="match status" value="1"/>
</dbReference>
<evidence type="ECO:0000259" key="9">
    <source>
        <dbReference type="Pfam" id="PF01743"/>
    </source>
</evidence>
<comment type="similarity">
    <text evidence="8">Belongs to the tRNA nucleotidyltransferase/poly(A) polymerase family.</text>
</comment>
<dbReference type="InterPro" id="IPR050264">
    <property type="entry name" value="Bact_CCA-adding_enz_type3_sf"/>
</dbReference>
<dbReference type="GO" id="GO:0000166">
    <property type="term" value="F:nucleotide binding"/>
    <property type="evidence" value="ECO:0007669"/>
    <property type="project" value="UniProtKB-KW"/>
</dbReference>
<evidence type="ECO:0000259" key="10">
    <source>
        <dbReference type="Pfam" id="PF12627"/>
    </source>
</evidence>
<dbReference type="GO" id="GO:0008033">
    <property type="term" value="P:tRNA processing"/>
    <property type="evidence" value="ECO:0007669"/>
    <property type="project" value="UniProtKB-KW"/>
</dbReference>
<name>A0AAE9XP27_9PROT</name>
<accession>A0AAE9XP27</accession>
<dbReference type="PANTHER" id="PTHR46173">
    <property type="entry name" value="CCA TRNA NUCLEOTIDYLTRANSFERASE 1, MITOCHONDRIAL"/>
    <property type="match status" value="1"/>
</dbReference>
<gene>
    <name evidence="11" type="ORF">PH603_13770</name>
</gene>
<organism evidence="11 12">
    <name type="scientific">Gimibacter soli</name>
    <dbReference type="NCBI Taxonomy" id="3024400"/>
    <lineage>
        <taxon>Bacteria</taxon>
        <taxon>Pseudomonadati</taxon>
        <taxon>Pseudomonadota</taxon>
        <taxon>Alphaproteobacteria</taxon>
        <taxon>Kordiimonadales</taxon>
        <taxon>Temperatibacteraceae</taxon>
        <taxon>Gimibacter</taxon>
    </lineage>
</organism>
<sequence length="400" mass="44247">MANVTGARERQADEAVLDLHPDWLDLEIVYKVSAALGPGNLRFVGGAVRDTFLGRPVLDLDAATPLKPDVTLQRLEAAGLRAVPTGIDHGTVTAVADGRTIEITTLRRDAETDGRHARVEHTDDWAEDAARRDFTVNALYLSPDGKLYDPVGGLADVQARRLRFIGDPASRLAEDRLRLLRYFRFLTVMGGAERDEAALAAIRDALPGLEVLSAERKRDEFLKLLKEPAASAVIDLMQNEGVLAALFEGLQAGNRWRLLKANEYATSGYAPSMVRLIALLGGERDRMRVFAESFRLSRSEARFLDDVAKALLLPRRSVLPMWQEAAYRFGKPVADALLWTSEDIKNKSENSILVCEKWEIPVFPVKAADLMAEGIPAGPELGKRLKELEEHWIENGFSLG</sequence>
<feature type="domain" description="tRNA nucleotidyltransferase/poly(A) polymerase RNA and SrmB- binding" evidence="10">
    <location>
        <begin position="196"/>
        <end position="251"/>
    </location>
</feature>
<evidence type="ECO:0000313" key="12">
    <source>
        <dbReference type="Proteomes" id="UP001217500"/>
    </source>
</evidence>
<dbReference type="Gene3D" id="1.10.3090.10">
    <property type="entry name" value="cca-adding enzyme, domain 2"/>
    <property type="match status" value="1"/>
</dbReference>
<keyword evidence="7" id="KW-0460">Magnesium</keyword>
<dbReference type="AlphaFoldDB" id="A0AAE9XP27"/>
<dbReference type="Pfam" id="PF01743">
    <property type="entry name" value="PolyA_pol"/>
    <property type="match status" value="1"/>
</dbReference>
<keyword evidence="4" id="KW-0548">Nucleotidyltransferase</keyword>
<dbReference type="SUPFAM" id="SSF81301">
    <property type="entry name" value="Nucleotidyltransferase"/>
    <property type="match status" value="1"/>
</dbReference>
<dbReference type="InterPro" id="IPR043519">
    <property type="entry name" value="NT_sf"/>
</dbReference>
<comment type="cofactor">
    <cofactor evidence="1">
        <name>Mg(2+)</name>
        <dbReference type="ChEBI" id="CHEBI:18420"/>
    </cofactor>
</comment>
<dbReference type="PANTHER" id="PTHR46173:SF1">
    <property type="entry name" value="CCA TRNA NUCLEOTIDYLTRANSFERASE 1, MITOCHONDRIAL"/>
    <property type="match status" value="1"/>
</dbReference>
<keyword evidence="8" id="KW-0694">RNA-binding</keyword>
<keyword evidence="2 8" id="KW-0808">Transferase</keyword>
<dbReference type="GO" id="GO:0000049">
    <property type="term" value="F:tRNA binding"/>
    <property type="evidence" value="ECO:0007669"/>
    <property type="project" value="TreeGrafter"/>
</dbReference>
<evidence type="ECO:0000256" key="6">
    <source>
        <dbReference type="ARBA" id="ARBA00022741"/>
    </source>
</evidence>
<dbReference type="Proteomes" id="UP001217500">
    <property type="component" value="Chromosome"/>
</dbReference>
<keyword evidence="6" id="KW-0547">Nucleotide-binding</keyword>
<keyword evidence="5" id="KW-0479">Metal-binding</keyword>
<evidence type="ECO:0000256" key="5">
    <source>
        <dbReference type="ARBA" id="ARBA00022723"/>
    </source>
</evidence>
<evidence type="ECO:0000256" key="1">
    <source>
        <dbReference type="ARBA" id="ARBA00001946"/>
    </source>
</evidence>
<evidence type="ECO:0000256" key="3">
    <source>
        <dbReference type="ARBA" id="ARBA00022694"/>
    </source>
</evidence>
<dbReference type="RefSeq" id="WP_289503114.1">
    <property type="nucleotide sequence ID" value="NZ_CP116805.1"/>
</dbReference>
<reference evidence="11" key="1">
    <citation type="submission" date="2023-01" db="EMBL/GenBank/DDBJ databases">
        <title>The genome sequence of Kordiimonadaceae bacterium 6D33.</title>
        <authorList>
            <person name="Liu Y."/>
        </authorList>
    </citation>
    <scope>NUCLEOTIDE SEQUENCE</scope>
    <source>
        <strain evidence="11">6D33</strain>
    </source>
</reference>
<evidence type="ECO:0000313" key="11">
    <source>
        <dbReference type="EMBL" id="WCL53602.1"/>
    </source>
</evidence>
<dbReference type="Pfam" id="PF12627">
    <property type="entry name" value="PolyA_pol_RNAbd"/>
    <property type="match status" value="1"/>
</dbReference>
<feature type="domain" description="Poly A polymerase head" evidence="9">
    <location>
        <begin position="41"/>
        <end position="163"/>
    </location>
</feature>
<dbReference type="InterPro" id="IPR002646">
    <property type="entry name" value="PolA_pol_head_dom"/>
</dbReference>
<dbReference type="Gene3D" id="3.30.460.10">
    <property type="entry name" value="Beta Polymerase, domain 2"/>
    <property type="match status" value="1"/>
</dbReference>
<keyword evidence="3" id="KW-0819">tRNA processing</keyword>
<protein>
    <submittedName>
        <fullName evidence="11">CCA tRNA nucleotidyltransferase</fullName>
    </submittedName>
</protein>